<dbReference type="EMBL" id="MN740594">
    <property type="protein sequence ID" value="QHS77962.1"/>
    <property type="molecule type" value="Genomic_DNA"/>
</dbReference>
<accession>A0A6C0AE63</accession>
<name>A0A6C0AE63_9ZZZZ</name>
<reference evidence="1" key="1">
    <citation type="journal article" date="2020" name="Nature">
        <title>Giant virus diversity and host interactions through global metagenomics.</title>
        <authorList>
            <person name="Schulz F."/>
            <person name="Roux S."/>
            <person name="Paez-Espino D."/>
            <person name="Jungbluth S."/>
            <person name="Walsh D.A."/>
            <person name="Denef V.J."/>
            <person name="McMahon K.D."/>
            <person name="Konstantinidis K.T."/>
            <person name="Eloe-Fadrosh E.A."/>
            <person name="Kyrpides N.C."/>
            <person name="Woyke T."/>
        </authorList>
    </citation>
    <scope>NUCLEOTIDE SEQUENCE</scope>
    <source>
        <strain evidence="1">GVMAG-S-1021933-23</strain>
    </source>
</reference>
<evidence type="ECO:0000313" key="1">
    <source>
        <dbReference type="EMBL" id="QHS77962.1"/>
    </source>
</evidence>
<sequence length="87" mass="10644">MNKTILKQINNKMTDELFAFLTSEDRKNPIDEKTANKIILNTKEYIEKKAKKMYLAYEKDNELDEIENAENDWYREYLKEFFKIFSY</sequence>
<proteinExistence type="predicted"/>
<dbReference type="AlphaFoldDB" id="A0A6C0AE63"/>
<organism evidence="1">
    <name type="scientific">viral metagenome</name>
    <dbReference type="NCBI Taxonomy" id="1070528"/>
    <lineage>
        <taxon>unclassified sequences</taxon>
        <taxon>metagenomes</taxon>
        <taxon>organismal metagenomes</taxon>
    </lineage>
</organism>
<protein>
    <submittedName>
        <fullName evidence="1">Uncharacterized protein</fullName>
    </submittedName>
</protein>